<keyword evidence="2" id="KW-0812">Transmembrane</keyword>
<dbReference type="GO" id="GO:0016020">
    <property type="term" value="C:membrane"/>
    <property type="evidence" value="ECO:0007669"/>
    <property type="project" value="InterPro"/>
</dbReference>
<feature type="transmembrane region" description="Helical" evidence="2">
    <location>
        <begin position="179"/>
        <end position="202"/>
    </location>
</feature>
<feature type="transmembrane region" description="Helical" evidence="2">
    <location>
        <begin position="240"/>
        <end position="261"/>
    </location>
</feature>
<dbReference type="InterPro" id="IPR037185">
    <property type="entry name" value="EmrE-like"/>
</dbReference>
<dbReference type="InterPro" id="IPR000620">
    <property type="entry name" value="EamA_dom"/>
</dbReference>
<keyword evidence="3" id="KW-0732">Signal</keyword>
<keyword evidence="2" id="KW-1133">Transmembrane helix</keyword>
<dbReference type="Pfam" id="PF00892">
    <property type="entry name" value="EamA"/>
    <property type="match status" value="2"/>
</dbReference>
<feature type="chain" id="PRO_5025338061" evidence="3">
    <location>
        <begin position="27"/>
        <end position="292"/>
    </location>
</feature>
<feature type="domain" description="EamA" evidence="4">
    <location>
        <begin position="7"/>
        <end position="138"/>
    </location>
</feature>
<feature type="signal peptide" evidence="3">
    <location>
        <begin position="1"/>
        <end position="26"/>
    </location>
</feature>
<organism evidence="5">
    <name type="scientific">Caldilineaceae bacterium SB0662_bin_9</name>
    <dbReference type="NCBI Taxonomy" id="2605258"/>
    <lineage>
        <taxon>Bacteria</taxon>
        <taxon>Bacillati</taxon>
        <taxon>Chloroflexota</taxon>
        <taxon>Caldilineae</taxon>
        <taxon>Caldilineales</taxon>
        <taxon>Caldilineaceae</taxon>
    </lineage>
</organism>
<evidence type="ECO:0000313" key="5">
    <source>
        <dbReference type="EMBL" id="MYD90994.1"/>
    </source>
</evidence>
<evidence type="ECO:0000256" key="3">
    <source>
        <dbReference type="SAM" id="SignalP"/>
    </source>
</evidence>
<accession>A0A6B1DX94</accession>
<evidence type="ECO:0000256" key="2">
    <source>
        <dbReference type="SAM" id="Phobius"/>
    </source>
</evidence>
<comment type="similarity">
    <text evidence="1">Belongs to the EamA transporter family.</text>
</comment>
<feature type="transmembrane region" description="Helical" evidence="2">
    <location>
        <begin position="93"/>
        <end position="115"/>
    </location>
</feature>
<feature type="transmembrane region" description="Helical" evidence="2">
    <location>
        <begin position="36"/>
        <end position="57"/>
    </location>
</feature>
<dbReference type="AlphaFoldDB" id="A0A6B1DX94"/>
<evidence type="ECO:0000256" key="1">
    <source>
        <dbReference type="ARBA" id="ARBA00007362"/>
    </source>
</evidence>
<feature type="domain" description="EamA" evidence="4">
    <location>
        <begin position="150"/>
        <end position="282"/>
    </location>
</feature>
<comment type="caution">
    <text evidence="5">The sequence shown here is derived from an EMBL/GenBank/DDBJ whole genome shotgun (WGS) entry which is preliminary data.</text>
</comment>
<feature type="transmembrane region" description="Helical" evidence="2">
    <location>
        <begin position="267"/>
        <end position="287"/>
    </location>
</feature>
<keyword evidence="2" id="KW-0472">Membrane</keyword>
<protein>
    <submittedName>
        <fullName evidence="5">DMT family transporter</fullName>
    </submittedName>
</protein>
<dbReference type="SUPFAM" id="SSF103481">
    <property type="entry name" value="Multidrug resistance efflux transporter EmrE"/>
    <property type="match status" value="2"/>
</dbReference>
<feature type="transmembrane region" description="Helical" evidence="2">
    <location>
        <begin position="122"/>
        <end position="140"/>
    </location>
</feature>
<feature type="transmembrane region" description="Helical" evidence="2">
    <location>
        <begin position="146"/>
        <end position="167"/>
    </location>
</feature>
<reference evidence="5" key="1">
    <citation type="submission" date="2019-09" db="EMBL/GenBank/DDBJ databases">
        <title>Characterisation of the sponge microbiome using genome-centric metagenomics.</title>
        <authorList>
            <person name="Engelberts J.P."/>
            <person name="Robbins S.J."/>
            <person name="De Goeij J.M."/>
            <person name="Aranda M."/>
            <person name="Bell S.C."/>
            <person name="Webster N.S."/>
        </authorList>
    </citation>
    <scope>NUCLEOTIDE SEQUENCE</scope>
    <source>
        <strain evidence="5">SB0662_bin_9</strain>
    </source>
</reference>
<dbReference type="PANTHER" id="PTHR22911:SF76">
    <property type="entry name" value="EAMA DOMAIN-CONTAINING PROTEIN"/>
    <property type="match status" value="1"/>
</dbReference>
<evidence type="ECO:0000259" key="4">
    <source>
        <dbReference type="Pfam" id="PF00892"/>
    </source>
</evidence>
<proteinExistence type="inferred from homology"/>
<feature type="transmembrane region" description="Helical" evidence="2">
    <location>
        <begin position="208"/>
        <end position="228"/>
    </location>
</feature>
<dbReference type="Gene3D" id="1.10.3730.20">
    <property type="match status" value="1"/>
</dbReference>
<dbReference type="EMBL" id="VXPY01000084">
    <property type="protein sequence ID" value="MYD90994.1"/>
    <property type="molecule type" value="Genomic_DNA"/>
</dbReference>
<feature type="transmembrane region" description="Helical" evidence="2">
    <location>
        <begin position="69"/>
        <end position="87"/>
    </location>
</feature>
<name>A0A6B1DX94_9CHLR</name>
<gene>
    <name evidence="5" type="ORF">F4Y08_11790</name>
</gene>
<sequence>MPASRPKGVVYAAAAALVFSTSPVLARVAVTELPEGLVAGGRLIIGGAVVLAVAVLRREPFQLKRNWRLVAFSGACLSVHFLSYVAAIDRTSLAHAITLVYLSVPVIAVLSWLLFGEALSRLQWLGVGLALAGLAMLTGFEPMLSPGMLIGDAWAVICAITFAVYSLAGRRRGADMGLLAYAGSVYLVAGALALPFAVVAFVPGPVSGAAWASVVGAGLLPMAAGHTFYNAALRLTSATVVNLIAMQEVVFAVVLGAVLFSESPTPTTLAGIALTLAGVATVTGVGGRSTAT</sequence>
<dbReference type="PANTHER" id="PTHR22911">
    <property type="entry name" value="ACYL-MALONYL CONDENSING ENZYME-RELATED"/>
    <property type="match status" value="1"/>
</dbReference>